<accession>A0ACA9UBW3</accession>
<protein>
    <submittedName>
        <fullName evidence="1">Uncharacterized protein</fullName>
    </submittedName>
</protein>
<name>A0ACA9UBW3_BIOOC</name>
<proteinExistence type="predicted"/>
<evidence type="ECO:0000313" key="2">
    <source>
        <dbReference type="Proteomes" id="UP000836387"/>
    </source>
</evidence>
<gene>
    <name evidence="1" type="ORF">CRV2_00017916</name>
</gene>
<organism evidence="1 2">
    <name type="scientific">Clonostachys rosea f. rosea IK726</name>
    <dbReference type="NCBI Taxonomy" id="1349383"/>
    <lineage>
        <taxon>Eukaryota</taxon>
        <taxon>Fungi</taxon>
        <taxon>Dikarya</taxon>
        <taxon>Ascomycota</taxon>
        <taxon>Pezizomycotina</taxon>
        <taxon>Sordariomycetes</taxon>
        <taxon>Hypocreomycetidae</taxon>
        <taxon>Hypocreales</taxon>
        <taxon>Bionectriaceae</taxon>
        <taxon>Clonostachys</taxon>
    </lineage>
</organism>
<comment type="caution">
    <text evidence="1">The sequence shown here is derived from an EMBL/GenBank/DDBJ whole genome shotgun (WGS) entry which is preliminary data.</text>
</comment>
<reference evidence="1" key="2">
    <citation type="submission" date="2021-10" db="EMBL/GenBank/DDBJ databases">
        <authorList>
            <person name="Piombo E."/>
        </authorList>
    </citation>
    <scope>NUCLEOTIDE SEQUENCE</scope>
</reference>
<sequence length="1801" mass="203314">MSFELPQVPTAHQHFIEHLSRNDSAQLRDLVKPYNEYEAKLREGFAQHREHPAIQDPLVNAVPVFNGHEGVPKIRARNPDDDSEAGRYIMPLKPEARRPHGAPAMTQSLEEFKNNFKIFSEQSLDDLDWSNVVAAGSSVVTAMLPVSDEYKVSKRALREYYHEKLAPSSDVDLFIWGLDEQAAVEKIAKIESCVRNCILAETTTIRTKNAITIVSQYPTRHIQIVLRLYKSVSEILTGFDVDCSCFAFDGIQVYATPRGITSFCSQTNTIDLSRRSPSYESRLAKYARRGFEIFYTDFDRKRIDPTVYERSLVRTLGLARLLILERLPTESDRESYMNQRRKERGRPPLDSSRNSRNQLPNNIKDQDPQDVAEWVVEDEVSNYHTFTIPYGPYYSAKKIEKLLYVKDMLLNAEWNHKKDRTVSLHRHPCFIGDVESIVHDCCDSCPEPKSDEELKVSEEESKIYVHGEIDFMKDDPGRQAIGSFNPLTADDWTDMAYLGNTQELCMFITAGDINGIKLWCSVEENDINHRDHTGRMPLHLAVMSGQLDIVKVLIENGARITSRVQDGFTSLHMAASIGRADIIKVLAEKSEENEEMEDQKEDARKKERARQQPEGADSPMKDVTSDPESDADSDVEMIDESDANTDSENSEDAMTEGSYIKVSKEEEALEDDPYGPDFFDMNVLAWDTPVSPLHVAILGGHREAIETLVSSFGADVLLPIKHKSSRGSVNTAILNLVLASRLPSEQAAEIIKSLVGLGAKPSQSDMNQVSAAHGAVILENVAALKAMADNDLPSTQAGLNHMVNVGYTYSPRYRTALVTAIFKEDEELVSALLELGVKPTITFEDFREARLREAKEEHISWDHKELMATYNTEIKQPIIHAARSPTPGIVLALLDAGADVNTLNLSAGMLLNDESARSTPKTVLDYVRAEIATCKSTRAGRKPERPEVRKMPELQPDEKYLEGLATGSYRHTMVSRDIELAKLAAAAIQKECDENNKGINKKIDRKQEELEEARIKELEELEQELVKRGAKEFYELHPNLKKKEEEKNPEDNRQGSADDDELDMKQYHISEYYNDKRLDGEKEKAYTTCSCGKETNAVIRFEAAWKGDADTVKSLTLHERDDGEGGKLPPLLISTTDSWGLNVFTIAVVKNNLSLAQIILDITAAQYVPEGSQKTPKRRFRIRGAEDASDYDEDEEQYGGNDILLTSELVDDDFTIEDLGALSASAGTETTPADLIVAATPLWAIHKPINVSASDIHRGESKVWEPSFYWRRWSSPSSAFSSVVDDFWVKSDLLAFALDSQNVDLIKFMLRVAKEANISAFDEGNGTSGLDDSWHNQLSDHLYRYISQGKWDLVELLITETGAAMPISKIFGSIAIPEEEREKPKYYQGLKIRGTHKSDWAAEAGGEQQRAQATPWRENTTSPFISAVYNEDRSVVEFWQGDACVRMYDTFGKRNTHAKSIKRIEKEYGTWKKAVATWLGLRKHLAVHCAVLRGKQWDEVDKAVDRVQHVLECVPNSLTKKSNGGFDPLWLAFYYHQVETAKLLIDAGAEQTTRNNDGENILHALLFQDPQSNTEEEPDRRQKDLDKIEALLKMVDKRLLESLFTDRSSIGPTGLTPLASYINRGGRSIELLQLIHRYMPSEAYTMFDGSGQTPMHHLVIDGNNQRSRELLEELARLHPRVLVQDNAMGQLPIELAWTLYLRHQTREAPSMHYRYFELSTGQTQPEKAVRDRPSFVGENDSTITTYRVLRALTEKAKAAGDVSQRFMISVKDAREVARRLSSRTTGEGSRNTEWDEVTRWH</sequence>
<evidence type="ECO:0000313" key="1">
    <source>
        <dbReference type="EMBL" id="CAG9950282.1"/>
    </source>
</evidence>
<reference evidence="1" key="1">
    <citation type="submission" date="2020-04" db="EMBL/GenBank/DDBJ databases">
        <authorList>
            <person name="Broberg M."/>
        </authorList>
    </citation>
    <scope>NUCLEOTIDE SEQUENCE</scope>
</reference>
<dbReference type="Proteomes" id="UP000836387">
    <property type="component" value="Unassembled WGS sequence"/>
</dbReference>
<keyword evidence="2" id="KW-1185">Reference proteome</keyword>
<dbReference type="EMBL" id="CADEHS020000159">
    <property type="protein sequence ID" value="CAG9950282.1"/>
    <property type="molecule type" value="Genomic_DNA"/>
</dbReference>